<comment type="caution">
    <text evidence="2">The sequence shown here is derived from an EMBL/GenBank/DDBJ whole genome shotgun (WGS) entry which is preliminary data.</text>
</comment>
<gene>
    <name evidence="2" type="ORF">Tco_1094690</name>
</gene>
<evidence type="ECO:0000313" key="3">
    <source>
        <dbReference type="Proteomes" id="UP001151760"/>
    </source>
</evidence>
<dbReference type="EMBL" id="BQNB010020745">
    <property type="protein sequence ID" value="GJT99172.1"/>
    <property type="molecule type" value="Genomic_DNA"/>
</dbReference>
<keyword evidence="3" id="KW-1185">Reference proteome</keyword>
<feature type="domain" description="Reverse transcriptase Ty1/copia-type" evidence="1">
    <location>
        <begin position="196"/>
        <end position="248"/>
    </location>
</feature>
<dbReference type="Proteomes" id="UP001151760">
    <property type="component" value="Unassembled WGS sequence"/>
</dbReference>
<reference evidence="2" key="1">
    <citation type="journal article" date="2022" name="Int. J. Mol. Sci.">
        <title>Draft Genome of Tanacetum Coccineum: Genomic Comparison of Closely Related Tanacetum-Family Plants.</title>
        <authorList>
            <person name="Yamashiro T."/>
            <person name="Shiraishi A."/>
            <person name="Nakayama K."/>
            <person name="Satake H."/>
        </authorList>
    </citation>
    <scope>NUCLEOTIDE SEQUENCE</scope>
</reference>
<dbReference type="InterPro" id="IPR013103">
    <property type="entry name" value="RVT_2"/>
</dbReference>
<organism evidence="2 3">
    <name type="scientific">Tanacetum coccineum</name>
    <dbReference type="NCBI Taxonomy" id="301880"/>
    <lineage>
        <taxon>Eukaryota</taxon>
        <taxon>Viridiplantae</taxon>
        <taxon>Streptophyta</taxon>
        <taxon>Embryophyta</taxon>
        <taxon>Tracheophyta</taxon>
        <taxon>Spermatophyta</taxon>
        <taxon>Magnoliopsida</taxon>
        <taxon>eudicotyledons</taxon>
        <taxon>Gunneridae</taxon>
        <taxon>Pentapetalae</taxon>
        <taxon>asterids</taxon>
        <taxon>campanulids</taxon>
        <taxon>Asterales</taxon>
        <taxon>Asteraceae</taxon>
        <taxon>Asteroideae</taxon>
        <taxon>Anthemideae</taxon>
        <taxon>Anthemidinae</taxon>
        <taxon>Tanacetum</taxon>
    </lineage>
</organism>
<reference evidence="2" key="2">
    <citation type="submission" date="2022-01" db="EMBL/GenBank/DDBJ databases">
        <authorList>
            <person name="Yamashiro T."/>
            <person name="Shiraishi A."/>
            <person name="Satake H."/>
            <person name="Nakayama K."/>
        </authorList>
    </citation>
    <scope>NUCLEOTIDE SEQUENCE</scope>
</reference>
<accession>A0ABQ5IIL1</accession>
<sequence>MQFYSWVCDSICKAYMGLPIYPDKKIVETFNLRYLEDKPNVLGYHKDPYIILQVHEASENDTEEHLSQADMVPAGGIDPAASISTGTAEQFPTVIEPEMRGTMYTILYWLFHFHLQTMDDCCGVCHQLSTHCSCSSVSHLRGEQPFIGAQSQISWRSHSPVQTKEEHCRHSVAQALNDSDWVEAMQEEMQQFINQKVWKLVPLPDGKIAIGTKWILKNKRDARGIVVRNKARLVAQGHRQEEGIDYDESAFLYGEIDEEVYVTQPKGFEDPHFPKHVYKVVKALYGLHQAKGLDCKLSRSLMGSLSDKDKSMIRFPHVFDSLQGLISVCSGVLVLDTSDTKSQLHRISVPGYKLLTVVVRCISHEGGLALFKCYSWTVWPSFDDKEFRLPPLSSEDTVRESTSPPPPPPLKWGVDDGGIEDLPIADIYLGMDNLGYPTEGKLTFHKNKFSPQWRFLVHTILALLFSSINLVTNLKYHWLTSNVRIALLSVTSSLDPTFDLDDLLGGFMNYSRTSKLSISNFCPTYG</sequence>
<protein>
    <submittedName>
        <fullName evidence="2">Ribonuclease H-like domain-containing protein</fullName>
    </submittedName>
</protein>
<evidence type="ECO:0000259" key="1">
    <source>
        <dbReference type="Pfam" id="PF07727"/>
    </source>
</evidence>
<proteinExistence type="predicted"/>
<name>A0ABQ5IIL1_9ASTR</name>
<dbReference type="Pfam" id="PF07727">
    <property type="entry name" value="RVT_2"/>
    <property type="match status" value="1"/>
</dbReference>
<evidence type="ECO:0000313" key="2">
    <source>
        <dbReference type="EMBL" id="GJT99172.1"/>
    </source>
</evidence>